<name>A0A918RJS7_9SPHN</name>
<comment type="caution">
    <text evidence="2">The sequence shown here is derived from an EMBL/GenBank/DDBJ whole genome shotgun (WGS) entry which is preliminary data.</text>
</comment>
<dbReference type="AlphaFoldDB" id="A0A918RJS7"/>
<proteinExistence type="predicted"/>
<gene>
    <name evidence="2" type="ORF">GCM10011617_23210</name>
</gene>
<evidence type="ECO:0000256" key="1">
    <source>
        <dbReference type="SAM" id="MobiDB-lite"/>
    </source>
</evidence>
<dbReference type="Proteomes" id="UP000634139">
    <property type="component" value="Unassembled WGS sequence"/>
</dbReference>
<evidence type="ECO:0000313" key="2">
    <source>
        <dbReference type="EMBL" id="GHA01783.1"/>
    </source>
</evidence>
<keyword evidence="3" id="KW-1185">Reference proteome</keyword>
<sequence>MSNPRLSSNDDELPLAGPAATGSSVKQAVVVFGMTPDGTGSARNLALTMRDEGPDRIVGGDQTKGFSLNIKPGEQWQIVIKLAKDWNWTFDDNPISFKVAGQARYYQYVSHTADTLTFTARSRYDTPNPPTPQPERHHFNLYVEIGQSSALKNGFRIDPEVKNPPPND</sequence>
<feature type="region of interest" description="Disordered" evidence="1">
    <location>
        <begin position="1"/>
        <end position="20"/>
    </location>
</feature>
<protein>
    <submittedName>
        <fullName evidence="2">Uncharacterized protein</fullName>
    </submittedName>
</protein>
<evidence type="ECO:0000313" key="3">
    <source>
        <dbReference type="Proteomes" id="UP000634139"/>
    </source>
</evidence>
<dbReference type="RefSeq" id="WP_189541705.1">
    <property type="nucleotide sequence ID" value="NZ_BMZD01000005.1"/>
</dbReference>
<reference evidence="2" key="1">
    <citation type="journal article" date="2014" name="Int. J. Syst. Evol. Microbiol.">
        <title>Complete genome sequence of Corynebacterium casei LMG S-19264T (=DSM 44701T), isolated from a smear-ripened cheese.</title>
        <authorList>
            <consortium name="US DOE Joint Genome Institute (JGI-PGF)"/>
            <person name="Walter F."/>
            <person name="Albersmeier A."/>
            <person name="Kalinowski J."/>
            <person name="Ruckert C."/>
        </authorList>
    </citation>
    <scope>NUCLEOTIDE SEQUENCE</scope>
    <source>
        <strain evidence="2">KCTC 32422</strain>
    </source>
</reference>
<accession>A0A918RJS7</accession>
<dbReference type="EMBL" id="BMZD01000005">
    <property type="protein sequence ID" value="GHA01783.1"/>
    <property type="molecule type" value="Genomic_DNA"/>
</dbReference>
<organism evidence="2 3">
    <name type="scientific">Novosphingobium arvoryzae</name>
    <dbReference type="NCBI Taxonomy" id="1256514"/>
    <lineage>
        <taxon>Bacteria</taxon>
        <taxon>Pseudomonadati</taxon>
        <taxon>Pseudomonadota</taxon>
        <taxon>Alphaproteobacteria</taxon>
        <taxon>Sphingomonadales</taxon>
        <taxon>Sphingomonadaceae</taxon>
        <taxon>Novosphingobium</taxon>
    </lineage>
</organism>
<reference evidence="2" key="2">
    <citation type="submission" date="2020-09" db="EMBL/GenBank/DDBJ databases">
        <authorList>
            <person name="Sun Q."/>
            <person name="Kim S."/>
        </authorList>
    </citation>
    <scope>NUCLEOTIDE SEQUENCE</scope>
    <source>
        <strain evidence="2">KCTC 32422</strain>
    </source>
</reference>